<comment type="similarity">
    <text evidence="1">Belongs to the MOG1 family.</text>
</comment>
<evidence type="ECO:0000256" key="1">
    <source>
        <dbReference type="ARBA" id="ARBA00010307"/>
    </source>
</evidence>
<evidence type="ECO:0000256" key="3">
    <source>
        <dbReference type="ARBA" id="ARBA00022927"/>
    </source>
</evidence>
<dbReference type="InParanoid" id="A0A1D2VQT8"/>
<dbReference type="RefSeq" id="XP_020050255.1">
    <property type="nucleotide sequence ID" value="XM_020192395.1"/>
</dbReference>
<proteinExistence type="inferred from homology"/>
<name>A0A1D2VQT8_9ASCO</name>
<dbReference type="PANTHER" id="PTHR15837:SF0">
    <property type="entry name" value="RAN GUANINE NUCLEOTIDE RELEASE FACTOR"/>
    <property type="match status" value="1"/>
</dbReference>
<protein>
    <submittedName>
        <fullName evidence="4">Mog1p/PsbP-like protein</fullName>
    </submittedName>
</protein>
<reference evidence="5" key="1">
    <citation type="submission" date="2016-05" db="EMBL/GenBank/DDBJ databases">
        <title>Comparative genomics of biotechnologically important yeasts.</title>
        <authorList>
            <consortium name="DOE Joint Genome Institute"/>
            <person name="Riley R."/>
            <person name="Haridas S."/>
            <person name="Wolfe K.H."/>
            <person name="Lopes M.R."/>
            <person name="Hittinger C.T."/>
            <person name="Goker M."/>
            <person name="Salamov A."/>
            <person name="Wisecaver J."/>
            <person name="Long T.M."/>
            <person name="Aerts A.L."/>
            <person name="Barry K."/>
            <person name="Choi C."/>
            <person name="Clum A."/>
            <person name="Coughlan A.Y."/>
            <person name="Deshpande S."/>
            <person name="Douglass A.P."/>
            <person name="Hanson S.J."/>
            <person name="Klenk H.-P."/>
            <person name="Labutti K."/>
            <person name="Lapidus A."/>
            <person name="Lindquist E."/>
            <person name="Lipzen A."/>
            <person name="Meier-Kolthoff J.P."/>
            <person name="Ohm R.A."/>
            <person name="Otillar R.P."/>
            <person name="Pangilinan J."/>
            <person name="Peng Y."/>
            <person name="Rokas A."/>
            <person name="Rosa C.A."/>
            <person name="Scheuner C."/>
            <person name="Sibirny A.A."/>
            <person name="Slot J.C."/>
            <person name="Stielow J.B."/>
            <person name="Sun H."/>
            <person name="Kurtzman C.P."/>
            <person name="Blackwell M."/>
            <person name="Grigoriev I.V."/>
            <person name="Jeffries T.W."/>
        </authorList>
    </citation>
    <scope>NUCLEOTIDE SEQUENCE [LARGE SCALE GENOMIC DNA]</scope>
    <source>
        <strain evidence="5">DSM 1968</strain>
    </source>
</reference>
<organism evidence="4 5">
    <name type="scientific">Ascoidea rubescens DSM 1968</name>
    <dbReference type="NCBI Taxonomy" id="1344418"/>
    <lineage>
        <taxon>Eukaryota</taxon>
        <taxon>Fungi</taxon>
        <taxon>Dikarya</taxon>
        <taxon>Ascomycota</taxon>
        <taxon>Saccharomycotina</taxon>
        <taxon>Saccharomycetes</taxon>
        <taxon>Ascoideaceae</taxon>
        <taxon>Ascoidea</taxon>
    </lineage>
</organism>
<dbReference type="PANTHER" id="PTHR15837">
    <property type="entry name" value="RAN GUANINE NUCLEOTIDE RELEASE FACTOR"/>
    <property type="match status" value="1"/>
</dbReference>
<keyword evidence="3" id="KW-0653">Protein transport</keyword>
<dbReference type="SUPFAM" id="SSF55724">
    <property type="entry name" value="Mog1p/PsbP-like"/>
    <property type="match status" value="1"/>
</dbReference>
<evidence type="ECO:0000313" key="5">
    <source>
        <dbReference type="Proteomes" id="UP000095038"/>
    </source>
</evidence>
<dbReference type="GeneID" id="30966031"/>
<dbReference type="FunCoup" id="A0A1D2VQT8">
    <property type="interactions" value="260"/>
</dbReference>
<dbReference type="GO" id="GO:0006606">
    <property type="term" value="P:protein import into nucleus"/>
    <property type="evidence" value="ECO:0007669"/>
    <property type="project" value="TreeGrafter"/>
</dbReference>
<dbReference type="GO" id="GO:0005085">
    <property type="term" value="F:guanyl-nucleotide exchange factor activity"/>
    <property type="evidence" value="ECO:0007669"/>
    <property type="project" value="TreeGrafter"/>
</dbReference>
<dbReference type="Pfam" id="PF04603">
    <property type="entry name" value="Mog1"/>
    <property type="match status" value="1"/>
</dbReference>
<sequence length="237" mass="26557">MEYKLQQLYGGAIESVIPGGLLDASNFRQVPDTQEVFVNNNNSLLQKEDNLIIDLLEPVQVGKGLPDSHAIVIHFEEISKLNEISNEWKLLGIQDTTQSLDKDLVNSNKGITSYLTAGLEPALKWGRSNPREDFLQPTLVLILGLIRLNDVLTDVTVSLNIPFIKEDELISLKEFYRCLELNNNDGNDANKSGIDLVTIKSDNSLKDSIAYKRIELGKEVVLKFIANFKIHDTSLFC</sequence>
<accession>A0A1D2VQT8</accession>
<keyword evidence="5" id="KW-1185">Reference proteome</keyword>
<evidence type="ECO:0000313" key="4">
    <source>
        <dbReference type="EMBL" id="ODV63948.1"/>
    </source>
</evidence>
<dbReference type="InterPro" id="IPR016123">
    <property type="entry name" value="Mog1/PsbP_a/b/a-sand"/>
</dbReference>
<dbReference type="AlphaFoldDB" id="A0A1D2VQT8"/>
<dbReference type="GO" id="GO:0031267">
    <property type="term" value="F:small GTPase binding"/>
    <property type="evidence" value="ECO:0007669"/>
    <property type="project" value="TreeGrafter"/>
</dbReference>
<dbReference type="EMBL" id="KV454475">
    <property type="protein sequence ID" value="ODV63948.1"/>
    <property type="molecule type" value="Genomic_DNA"/>
</dbReference>
<keyword evidence="2" id="KW-0813">Transport</keyword>
<dbReference type="STRING" id="1344418.A0A1D2VQT8"/>
<evidence type="ECO:0000256" key="2">
    <source>
        <dbReference type="ARBA" id="ARBA00022448"/>
    </source>
</evidence>
<gene>
    <name evidence="4" type="ORF">ASCRUDRAFT_73682</name>
</gene>
<dbReference type="OrthoDB" id="10255285at2759"/>
<dbReference type="InterPro" id="IPR007681">
    <property type="entry name" value="Mog1"/>
</dbReference>
<dbReference type="Gene3D" id="3.40.1000.10">
    <property type="entry name" value="Mog1/PsbP, alpha/beta/alpha sandwich"/>
    <property type="match status" value="1"/>
</dbReference>
<dbReference type="GO" id="GO:0005634">
    <property type="term" value="C:nucleus"/>
    <property type="evidence" value="ECO:0007669"/>
    <property type="project" value="TreeGrafter"/>
</dbReference>
<dbReference type="Proteomes" id="UP000095038">
    <property type="component" value="Unassembled WGS sequence"/>
</dbReference>